<evidence type="ECO:0000313" key="3">
    <source>
        <dbReference type="Proteomes" id="UP001499878"/>
    </source>
</evidence>
<evidence type="ECO:0000256" key="1">
    <source>
        <dbReference type="SAM" id="Phobius"/>
    </source>
</evidence>
<keyword evidence="1" id="KW-0472">Membrane</keyword>
<name>A0ABP9TC43_9ACTN</name>
<evidence type="ECO:0000313" key="2">
    <source>
        <dbReference type="EMBL" id="GAA5215876.1"/>
    </source>
</evidence>
<sequence length="85" mass="8679">MTDPYVVPGTVVSGTCVDGSNTGAGYARLRAFAVTLGLGPIIALPLAFILPSAGQWPVAGCVAYAAVIAAAGRTSRVQFLWARLD</sequence>
<keyword evidence="1" id="KW-1133">Transmembrane helix</keyword>
<feature type="transmembrane region" description="Helical" evidence="1">
    <location>
        <begin position="31"/>
        <end position="50"/>
    </location>
</feature>
<comment type="caution">
    <text evidence="2">The sequence shown here is derived from an EMBL/GenBank/DDBJ whole genome shotgun (WGS) entry which is preliminary data.</text>
</comment>
<organism evidence="2 3">
    <name type="scientific">Streptomyces thinghirensis</name>
    <dbReference type="NCBI Taxonomy" id="551547"/>
    <lineage>
        <taxon>Bacteria</taxon>
        <taxon>Bacillati</taxon>
        <taxon>Actinomycetota</taxon>
        <taxon>Actinomycetes</taxon>
        <taxon>Kitasatosporales</taxon>
        <taxon>Streptomycetaceae</taxon>
        <taxon>Streptomyces</taxon>
    </lineage>
</organism>
<dbReference type="RefSeq" id="WP_345636942.1">
    <property type="nucleotide sequence ID" value="NZ_BAABJR010000023.1"/>
</dbReference>
<proteinExistence type="predicted"/>
<dbReference type="EMBL" id="BAABJR010000023">
    <property type="protein sequence ID" value="GAA5215876.1"/>
    <property type="molecule type" value="Genomic_DNA"/>
</dbReference>
<reference evidence="3" key="1">
    <citation type="journal article" date="2019" name="Int. J. Syst. Evol. Microbiol.">
        <title>The Global Catalogue of Microorganisms (GCM) 10K type strain sequencing project: providing services to taxonomists for standard genome sequencing and annotation.</title>
        <authorList>
            <consortium name="The Broad Institute Genomics Platform"/>
            <consortium name="The Broad Institute Genome Sequencing Center for Infectious Disease"/>
            <person name="Wu L."/>
            <person name="Ma J."/>
        </authorList>
    </citation>
    <scope>NUCLEOTIDE SEQUENCE [LARGE SCALE GENOMIC DNA]</scope>
    <source>
        <strain evidence="3">JCM 18306</strain>
    </source>
</reference>
<keyword evidence="1" id="KW-0812">Transmembrane</keyword>
<gene>
    <name evidence="2" type="ORF">GCM10023323_66660</name>
</gene>
<keyword evidence="3" id="KW-1185">Reference proteome</keyword>
<feature type="transmembrane region" description="Helical" evidence="1">
    <location>
        <begin position="56"/>
        <end position="74"/>
    </location>
</feature>
<dbReference type="Proteomes" id="UP001499878">
    <property type="component" value="Unassembled WGS sequence"/>
</dbReference>
<accession>A0ABP9TC43</accession>
<protein>
    <submittedName>
        <fullName evidence="2">Uncharacterized protein</fullName>
    </submittedName>
</protein>